<reference evidence="9 10" key="1">
    <citation type="submission" date="2022-11" db="EMBL/GenBank/DDBJ databases">
        <title>Viruses from the air-sea interface of a natural surface slick.</title>
        <authorList>
            <person name="Rahlff J."/>
            <person name="Holmfeldt K."/>
        </authorList>
    </citation>
    <scope>NUCLEOTIDE SEQUENCE [LARGE SCALE GENOMIC DNA]</scope>
    <source>
        <strain evidence="9 10">SMS4</strain>
    </source>
</reference>
<dbReference type="EMBL" id="JAPJDZ010000074">
    <property type="protein sequence ID" value="MDP5137889.1"/>
    <property type="molecule type" value="Genomic_DNA"/>
</dbReference>
<gene>
    <name evidence="9" type="ORF">ORJ04_18205</name>
</gene>
<feature type="transmembrane region" description="Helical" evidence="7">
    <location>
        <begin position="200"/>
        <end position="233"/>
    </location>
</feature>
<organism evidence="9 10">
    <name type="scientific">Rheinheimera baltica</name>
    <dbReference type="NCBI Taxonomy" id="67576"/>
    <lineage>
        <taxon>Bacteria</taxon>
        <taxon>Pseudomonadati</taxon>
        <taxon>Pseudomonadota</taxon>
        <taxon>Gammaproteobacteria</taxon>
        <taxon>Chromatiales</taxon>
        <taxon>Chromatiaceae</taxon>
        <taxon>Rheinheimera</taxon>
    </lineage>
</organism>
<keyword evidence="3 7" id="KW-0812">Transmembrane</keyword>
<dbReference type="InterPro" id="IPR051679">
    <property type="entry name" value="DASS-Related_Transporters"/>
</dbReference>
<dbReference type="InterPro" id="IPR036721">
    <property type="entry name" value="RCK_C_sf"/>
</dbReference>
<evidence type="ECO:0000256" key="7">
    <source>
        <dbReference type="SAM" id="Phobius"/>
    </source>
</evidence>
<feature type="domain" description="RCK C-terminal" evidence="8">
    <location>
        <begin position="97"/>
        <end position="184"/>
    </location>
</feature>
<dbReference type="RefSeq" id="WP_305977089.1">
    <property type="nucleotide sequence ID" value="NZ_JAPJDZ010000074.1"/>
</dbReference>
<feature type="domain" description="RCK C-terminal" evidence="8">
    <location>
        <begin position="11"/>
        <end position="95"/>
    </location>
</feature>
<evidence type="ECO:0000256" key="6">
    <source>
        <dbReference type="ARBA" id="ARBA00023136"/>
    </source>
</evidence>
<comment type="subcellular location">
    <subcellularLocation>
        <location evidence="1">Membrane</location>
        <topology evidence="1">Multi-pass membrane protein</topology>
    </subcellularLocation>
</comment>
<name>A0ABT9I3D8_9GAMM</name>
<dbReference type="Pfam" id="PF02080">
    <property type="entry name" value="TrkA_C"/>
    <property type="match status" value="2"/>
</dbReference>
<evidence type="ECO:0000313" key="10">
    <source>
        <dbReference type="Proteomes" id="UP001231109"/>
    </source>
</evidence>
<dbReference type="PANTHER" id="PTHR43652:SF2">
    <property type="entry name" value="BASIC AMINO ACID ANTIPORTER YFCC-RELATED"/>
    <property type="match status" value="1"/>
</dbReference>
<dbReference type="Gene3D" id="3.30.70.1450">
    <property type="entry name" value="Regulator of K+ conductance, C-terminal domain"/>
    <property type="match status" value="2"/>
</dbReference>
<evidence type="ECO:0000259" key="8">
    <source>
        <dbReference type="PROSITE" id="PS51202"/>
    </source>
</evidence>
<keyword evidence="2" id="KW-0813">Transport</keyword>
<evidence type="ECO:0000256" key="5">
    <source>
        <dbReference type="ARBA" id="ARBA00022989"/>
    </source>
</evidence>
<feature type="transmembrane region" description="Helical" evidence="7">
    <location>
        <begin position="275"/>
        <end position="299"/>
    </location>
</feature>
<dbReference type="PROSITE" id="PS51202">
    <property type="entry name" value="RCK_C"/>
    <property type="match status" value="2"/>
</dbReference>
<evidence type="ECO:0000313" key="9">
    <source>
        <dbReference type="EMBL" id="MDP5137889.1"/>
    </source>
</evidence>
<accession>A0ABT9I3D8</accession>
<dbReference type="InterPro" id="IPR004680">
    <property type="entry name" value="Cit_transptr-like_dom"/>
</dbReference>
<keyword evidence="5 7" id="KW-1133">Transmembrane helix</keyword>
<keyword evidence="6 7" id="KW-0472">Membrane</keyword>
<feature type="transmembrane region" description="Helical" evidence="7">
    <location>
        <begin position="330"/>
        <end position="348"/>
    </location>
</feature>
<evidence type="ECO:0000256" key="2">
    <source>
        <dbReference type="ARBA" id="ARBA00022448"/>
    </source>
</evidence>
<evidence type="ECO:0000256" key="4">
    <source>
        <dbReference type="ARBA" id="ARBA00022737"/>
    </source>
</evidence>
<dbReference type="SUPFAM" id="SSF116726">
    <property type="entry name" value="TrkA C-terminal domain-like"/>
    <property type="match status" value="2"/>
</dbReference>
<keyword evidence="10" id="KW-1185">Reference proteome</keyword>
<comment type="caution">
    <text evidence="9">The sequence shown here is derived from an EMBL/GenBank/DDBJ whole genome shotgun (WGS) entry which is preliminary data.</text>
</comment>
<dbReference type="Pfam" id="PF03600">
    <property type="entry name" value="CitMHS"/>
    <property type="match status" value="1"/>
</dbReference>
<evidence type="ECO:0000256" key="3">
    <source>
        <dbReference type="ARBA" id="ARBA00022692"/>
    </source>
</evidence>
<proteinExistence type="predicted"/>
<keyword evidence="4" id="KW-0677">Repeat</keyword>
<dbReference type="PANTHER" id="PTHR43652">
    <property type="entry name" value="BASIC AMINO ACID ANTIPORTER YFCC-RELATED"/>
    <property type="match status" value="1"/>
</dbReference>
<sequence>MLLFASRWLPDERLTTEATTEYLLEAHLADDSALVGKTIEQAGLRHLDELFLAEIIRKEKLIRPVARYDVLEAGDKLIFTGNVHKVNSLKQFSGLQLFADKNGLATQNLTEVIIKEESVLSGKTLKSSGFRARFDAAVVAVRRDGERVSGKLGEIELKAGDFLLLATGPDFAGRHNLSKNFYVLSGIKPENMLSGWRERLTWVGFAAMIGVSVTTGISLLAAAIFLLAALVFSGCLTVNEIKRRFPVEIWVVVTSALCVATAMNNTGLSLAISQFAGNVLAGQPAMLTFVGIFILTYLLTEVITNNAAAALMFPIAYSLATGIGADPMPMVMGVAFAASASFITPYGYQTNLMVFNASNYRLKHFLQVGTPVGITYIGVCVLLIPLVFPF</sequence>
<dbReference type="Proteomes" id="UP001231109">
    <property type="component" value="Unassembled WGS sequence"/>
</dbReference>
<feature type="transmembrane region" description="Helical" evidence="7">
    <location>
        <begin position="306"/>
        <end position="324"/>
    </location>
</feature>
<feature type="transmembrane region" description="Helical" evidence="7">
    <location>
        <begin position="368"/>
        <end position="388"/>
    </location>
</feature>
<protein>
    <submittedName>
        <fullName evidence="9">Anion permease</fullName>
    </submittedName>
</protein>
<evidence type="ECO:0000256" key="1">
    <source>
        <dbReference type="ARBA" id="ARBA00004141"/>
    </source>
</evidence>
<feature type="transmembrane region" description="Helical" evidence="7">
    <location>
        <begin position="245"/>
        <end position="263"/>
    </location>
</feature>
<dbReference type="InterPro" id="IPR006037">
    <property type="entry name" value="RCK_C"/>
</dbReference>